<dbReference type="OrthoDB" id="444959at2759"/>
<organism evidence="1 2">
    <name type="scientific">Symbiodinium pilosum</name>
    <name type="common">Dinoflagellate</name>
    <dbReference type="NCBI Taxonomy" id="2952"/>
    <lineage>
        <taxon>Eukaryota</taxon>
        <taxon>Sar</taxon>
        <taxon>Alveolata</taxon>
        <taxon>Dinophyceae</taxon>
        <taxon>Suessiales</taxon>
        <taxon>Symbiodiniaceae</taxon>
        <taxon>Symbiodinium</taxon>
    </lineage>
</organism>
<dbReference type="Proteomes" id="UP000649617">
    <property type="component" value="Unassembled WGS sequence"/>
</dbReference>
<evidence type="ECO:0000313" key="2">
    <source>
        <dbReference type="Proteomes" id="UP000649617"/>
    </source>
</evidence>
<evidence type="ECO:0000313" key="1">
    <source>
        <dbReference type="EMBL" id="CAE7645312.1"/>
    </source>
</evidence>
<comment type="caution">
    <text evidence="1">The sequence shown here is derived from an EMBL/GenBank/DDBJ whole genome shotgun (WGS) entry which is preliminary data.</text>
</comment>
<dbReference type="InterPro" id="IPR009091">
    <property type="entry name" value="RCC1/BLIP-II"/>
</dbReference>
<keyword evidence="2" id="KW-1185">Reference proteome</keyword>
<gene>
    <name evidence="1" type="primary">HERC2</name>
    <name evidence="1" type="ORF">SPIL2461_LOCUS17145</name>
</gene>
<dbReference type="EMBL" id="CAJNIZ010042977">
    <property type="protein sequence ID" value="CAE7645312.1"/>
    <property type="molecule type" value="Genomic_DNA"/>
</dbReference>
<name>A0A812VL55_SYMPI</name>
<proteinExistence type="predicted"/>
<protein>
    <submittedName>
        <fullName evidence="1">HERC2 protein</fullName>
    </submittedName>
</protein>
<dbReference type="AlphaFoldDB" id="A0A812VL55"/>
<dbReference type="SUPFAM" id="SSF50985">
    <property type="entry name" value="RCC1/BLIP-II"/>
    <property type="match status" value="1"/>
</dbReference>
<dbReference type="Gene3D" id="2.130.10.30">
    <property type="entry name" value="Regulator of chromosome condensation 1/beta-lactamase-inhibitor protein II"/>
    <property type="match status" value="1"/>
</dbReference>
<accession>A0A812VL55</accession>
<sequence>GDSSAESLMNVQQIQATNMAFAAILESGAVATWGHPEYGGDSRHVHCQLMSV</sequence>
<reference evidence="1" key="1">
    <citation type="submission" date="2021-02" db="EMBL/GenBank/DDBJ databases">
        <authorList>
            <person name="Dougan E. K."/>
            <person name="Rhodes N."/>
            <person name="Thang M."/>
            <person name="Chan C."/>
        </authorList>
    </citation>
    <scope>NUCLEOTIDE SEQUENCE</scope>
</reference>
<feature type="non-terminal residue" evidence="1">
    <location>
        <position position="1"/>
    </location>
</feature>